<proteinExistence type="predicted"/>
<protein>
    <submittedName>
        <fullName evidence="2">Ribosome alternative rescue factor ArfA</fullName>
    </submittedName>
</protein>
<evidence type="ECO:0000313" key="2">
    <source>
        <dbReference type="EMBL" id="QRH02281.1"/>
    </source>
</evidence>
<feature type="compositionally biased region" description="Basic and acidic residues" evidence="1">
    <location>
        <begin position="52"/>
        <end position="62"/>
    </location>
</feature>
<dbReference type="Proteomes" id="UP000596252">
    <property type="component" value="Chromosome"/>
</dbReference>
<accession>A0ABX7G4P7</accession>
<gene>
    <name evidence="2" type="ORF">JQC75_02320</name>
</gene>
<feature type="compositionally biased region" description="Basic residues" evidence="1">
    <location>
        <begin position="34"/>
        <end position="51"/>
    </location>
</feature>
<dbReference type="RefSeq" id="WP_203325898.1">
    <property type="nucleotide sequence ID" value="NZ_CP069213.1"/>
</dbReference>
<evidence type="ECO:0000313" key="3">
    <source>
        <dbReference type="Proteomes" id="UP000596252"/>
    </source>
</evidence>
<dbReference type="InterPro" id="IPR005589">
    <property type="entry name" value="ArfA"/>
</dbReference>
<evidence type="ECO:0000256" key="1">
    <source>
        <dbReference type="SAM" id="MobiDB-lite"/>
    </source>
</evidence>
<dbReference type="Pfam" id="PF03889">
    <property type="entry name" value="ArfA"/>
    <property type="match status" value="1"/>
</dbReference>
<name>A0ABX7G4P7_9GAMM</name>
<sequence length="73" mass="8331">MSNHHDHGRGDIRDNAIKALVTSDLFRSKVEKPKKGKGSYQRKARNQKGHQHKGDAPFDLSRHKQKTGTRPVF</sequence>
<feature type="region of interest" description="Disordered" evidence="1">
    <location>
        <begin position="23"/>
        <end position="73"/>
    </location>
</feature>
<organism evidence="2 3">
    <name type="scientific">Shewanella litorisediminis</name>
    <dbReference type="NCBI Taxonomy" id="1173586"/>
    <lineage>
        <taxon>Bacteria</taxon>
        <taxon>Pseudomonadati</taxon>
        <taxon>Pseudomonadota</taxon>
        <taxon>Gammaproteobacteria</taxon>
        <taxon>Alteromonadales</taxon>
        <taxon>Shewanellaceae</taxon>
        <taxon>Shewanella</taxon>
    </lineage>
</organism>
<reference evidence="2 3" key="1">
    <citation type="journal article" date="2012" name="Antonie Van Leeuwenhoek">
        <title>Shewanella litorisediminis sp. nov., a gammaproteobacterium isolated from a tidal flat sediment.</title>
        <authorList>
            <person name="Lee M.H."/>
            <person name="Yoon J.H."/>
        </authorList>
    </citation>
    <scope>NUCLEOTIDE SEQUENCE [LARGE SCALE GENOMIC DNA]</scope>
    <source>
        <strain evidence="2 3">SMK1-12</strain>
    </source>
</reference>
<dbReference type="EMBL" id="CP069213">
    <property type="protein sequence ID" value="QRH02281.1"/>
    <property type="molecule type" value="Genomic_DNA"/>
</dbReference>
<keyword evidence="3" id="KW-1185">Reference proteome</keyword>